<dbReference type="InterPro" id="IPR050911">
    <property type="entry name" value="DRAM/TMEM150_Autophagy_Mod"/>
</dbReference>
<feature type="compositionally biased region" description="Polar residues" evidence="6">
    <location>
        <begin position="1"/>
        <end position="21"/>
    </location>
</feature>
<evidence type="ECO:0000256" key="3">
    <source>
        <dbReference type="ARBA" id="ARBA00022692"/>
    </source>
</evidence>
<evidence type="ECO:0000256" key="7">
    <source>
        <dbReference type="SAM" id="Phobius"/>
    </source>
</evidence>
<evidence type="ECO:0000256" key="2">
    <source>
        <dbReference type="ARBA" id="ARBA00006565"/>
    </source>
</evidence>
<dbReference type="Pfam" id="PF10277">
    <property type="entry name" value="Frag1"/>
    <property type="match status" value="1"/>
</dbReference>
<gene>
    <name evidence="9" type="ORF">V1264_002644</name>
</gene>
<dbReference type="PANTHER" id="PTHR21324">
    <property type="entry name" value="FASTING-INDUCIBLE INTEGRAL MEMBRANE PROTEIN TM6P1-RELATED"/>
    <property type="match status" value="1"/>
</dbReference>
<keyword evidence="3 7" id="KW-0812">Transmembrane</keyword>
<evidence type="ECO:0000256" key="6">
    <source>
        <dbReference type="SAM" id="MobiDB-lite"/>
    </source>
</evidence>
<comment type="similarity">
    <text evidence="2">Belongs to the DRAM/TMEM150 family.</text>
</comment>
<dbReference type="PANTHER" id="PTHR21324:SF2">
    <property type="entry name" value="EG:22E5.9 PROTEIN"/>
    <property type="match status" value="1"/>
</dbReference>
<dbReference type="AlphaFoldDB" id="A0AAN9B3P5"/>
<keyword evidence="10" id="KW-1185">Reference proteome</keyword>
<comment type="subcellular location">
    <subcellularLocation>
        <location evidence="1">Endomembrane system</location>
        <topology evidence="1">Multi-pass membrane protein</topology>
    </subcellularLocation>
</comment>
<feature type="domain" description="CWH43-like N-terminal" evidence="8">
    <location>
        <begin position="51"/>
        <end position="273"/>
    </location>
</feature>
<feature type="transmembrane region" description="Helical" evidence="7">
    <location>
        <begin position="141"/>
        <end position="160"/>
    </location>
</feature>
<dbReference type="Proteomes" id="UP001374579">
    <property type="component" value="Unassembled WGS sequence"/>
</dbReference>
<feature type="transmembrane region" description="Helical" evidence="7">
    <location>
        <begin position="52"/>
        <end position="77"/>
    </location>
</feature>
<evidence type="ECO:0000256" key="5">
    <source>
        <dbReference type="ARBA" id="ARBA00023136"/>
    </source>
</evidence>
<proteinExistence type="inferred from homology"/>
<evidence type="ECO:0000313" key="9">
    <source>
        <dbReference type="EMBL" id="KAK7098317.1"/>
    </source>
</evidence>
<name>A0AAN9B3P5_9CAEN</name>
<accession>A0AAN9B3P5</accession>
<feature type="region of interest" description="Disordered" evidence="6">
    <location>
        <begin position="1"/>
        <end position="31"/>
    </location>
</feature>
<evidence type="ECO:0000256" key="4">
    <source>
        <dbReference type="ARBA" id="ARBA00022989"/>
    </source>
</evidence>
<keyword evidence="4 7" id="KW-1133">Transmembrane helix</keyword>
<feature type="transmembrane region" description="Helical" evidence="7">
    <location>
        <begin position="204"/>
        <end position="226"/>
    </location>
</feature>
<reference evidence="9 10" key="1">
    <citation type="submission" date="2024-02" db="EMBL/GenBank/DDBJ databases">
        <title>Chromosome-scale genome assembly of the rough periwinkle Littorina saxatilis.</title>
        <authorList>
            <person name="De Jode A."/>
            <person name="Faria R."/>
            <person name="Formenti G."/>
            <person name="Sims Y."/>
            <person name="Smith T.P."/>
            <person name="Tracey A."/>
            <person name="Wood J.M.D."/>
            <person name="Zagrodzka Z.B."/>
            <person name="Johannesson K."/>
            <person name="Butlin R.K."/>
            <person name="Leder E.H."/>
        </authorList>
    </citation>
    <scope>NUCLEOTIDE SEQUENCE [LARGE SCALE GENOMIC DNA]</scope>
    <source>
        <strain evidence="9">Snail1</strain>
        <tissue evidence="9">Muscle</tissue>
    </source>
</reference>
<comment type="caution">
    <text evidence="9">The sequence shown here is derived from an EMBL/GenBank/DDBJ whole genome shotgun (WGS) entry which is preliminary data.</text>
</comment>
<feature type="transmembrane region" description="Helical" evidence="7">
    <location>
        <begin position="172"/>
        <end position="192"/>
    </location>
</feature>
<dbReference type="GO" id="GO:0012505">
    <property type="term" value="C:endomembrane system"/>
    <property type="evidence" value="ECO:0007669"/>
    <property type="project" value="UniProtKB-SubCell"/>
</dbReference>
<sequence length="309" mass="34431">MANSETTEQKKQFLQNETTNSDEGHNHEEVVEEENETDMALCILLLKKRVHYLPVITAVFIIASFFISYGVSVGHGHVEADFPYISHTAVKAPERCIFAQLINIGAFLLAANVYVRYLQQTEMFKEHVHPFVDCCAKDRRLMIASLVIGWLSALGLSMVANFQTIEMRPPHYVGAGMAFGLGLVYCWIQTSISLRHPPIDCVTVLQLLNSIILSICLVTFGVSKTIFKVKEGRGEGTKHDELRPVYLVSTISEWLTAAAVVLFLLTFYPSFSKITITGPRIVLQRSRPYSTANGNTHTTSMSNNGTLTV</sequence>
<dbReference type="EMBL" id="JBAMIC010000012">
    <property type="protein sequence ID" value="KAK7098317.1"/>
    <property type="molecule type" value="Genomic_DNA"/>
</dbReference>
<dbReference type="InterPro" id="IPR019402">
    <property type="entry name" value="CWH43_N"/>
</dbReference>
<evidence type="ECO:0000259" key="8">
    <source>
        <dbReference type="Pfam" id="PF10277"/>
    </source>
</evidence>
<organism evidence="9 10">
    <name type="scientific">Littorina saxatilis</name>
    <dbReference type="NCBI Taxonomy" id="31220"/>
    <lineage>
        <taxon>Eukaryota</taxon>
        <taxon>Metazoa</taxon>
        <taxon>Spiralia</taxon>
        <taxon>Lophotrochozoa</taxon>
        <taxon>Mollusca</taxon>
        <taxon>Gastropoda</taxon>
        <taxon>Caenogastropoda</taxon>
        <taxon>Littorinimorpha</taxon>
        <taxon>Littorinoidea</taxon>
        <taxon>Littorinidae</taxon>
        <taxon>Littorina</taxon>
    </lineage>
</organism>
<evidence type="ECO:0000313" key="10">
    <source>
        <dbReference type="Proteomes" id="UP001374579"/>
    </source>
</evidence>
<evidence type="ECO:0000256" key="1">
    <source>
        <dbReference type="ARBA" id="ARBA00004127"/>
    </source>
</evidence>
<keyword evidence="5 7" id="KW-0472">Membrane</keyword>
<feature type="transmembrane region" description="Helical" evidence="7">
    <location>
        <begin position="246"/>
        <end position="268"/>
    </location>
</feature>
<protein>
    <recommendedName>
        <fullName evidence="8">CWH43-like N-terminal domain-containing protein</fullName>
    </recommendedName>
</protein>
<feature type="transmembrane region" description="Helical" evidence="7">
    <location>
        <begin position="97"/>
        <end position="115"/>
    </location>
</feature>